<sequence length="270" mass="30058">MQPSMPRHALEVVVRFGRSKRRAKRVVSQTSSEDLPEPTLSPAPCEIRVLDDNFAEQFHEEAREYGPSKKRVMLRNGGGGRVFSHRRHQFMLWKGQAASNAVKTLRGCYALARRELATWRTRSKTPAAAAAAEEQSSETETSPRDRVSNARRSHSLKRPRSNSCLSAASSASIVSSLSSAAELEEERHKELCRSEFALRVFRSSSLESKPSLCGFAETTSGSHERLLLVHALSLNDDDEETADGASTSRHLPFRSTVIDGRVCVLHNEWV</sequence>
<dbReference type="OrthoDB" id="125745at2759"/>
<feature type="compositionally biased region" description="Basic residues" evidence="1">
    <location>
        <begin position="149"/>
        <end position="160"/>
    </location>
</feature>
<name>A0A8T1VHI9_9STRA</name>
<evidence type="ECO:0000313" key="2">
    <source>
        <dbReference type="EMBL" id="KAG7380757.1"/>
    </source>
</evidence>
<dbReference type="AlphaFoldDB" id="A0A8T1VHI9"/>
<comment type="caution">
    <text evidence="2">The sequence shown here is derived from an EMBL/GenBank/DDBJ whole genome shotgun (WGS) entry which is preliminary data.</text>
</comment>
<proteinExistence type="predicted"/>
<protein>
    <submittedName>
        <fullName evidence="2">Vacuolar protein sorting-associated protein 9</fullName>
    </submittedName>
</protein>
<feature type="region of interest" description="Disordered" evidence="1">
    <location>
        <begin position="122"/>
        <end position="163"/>
    </location>
</feature>
<keyword evidence="3" id="KW-1185">Reference proteome</keyword>
<dbReference type="EMBL" id="JAGDFM010000278">
    <property type="protein sequence ID" value="KAG7380757.1"/>
    <property type="molecule type" value="Genomic_DNA"/>
</dbReference>
<dbReference type="Proteomes" id="UP000694044">
    <property type="component" value="Unassembled WGS sequence"/>
</dbReference>
<reference evidence="2" key="1">
    <citation type="submission" date="2021-02" db="EMBL/GenBank/DDBJ databases">
        <authorList>
            <person name="Palmer J.M."/>
        </authorList>
    </citation>
    <scope>NUCLEOTIDE SEQUENCE</scope>
    <source>
        <strain evidence="2">SCRP734</strain>
    </source>
</reference>
<gene>
    <name evidence="2" type="primary">VPS9_5</name>
    <name evidence="2" type="ORF">PHYPSEUDO_006811</name>
</gene>
<accession>A0A8T1VHI9</accession>
<evidence type="ECO:0000256" key="1">
    <source>
        <dbReference type="SAM" id="MobiDB-lite"/>
    </source>
</evidence>
<organism evidence="2 3">
    <name type="scientific">Phytophthora pseudosyringae</name>
    <dbReference type="NCBI Taxonomy" id="221518"/>
    <lineage>
        <taxon>Eukaryota</taxon>
        <taxon>Sar</taxon>
        <taxon>Stramenopiles</taxon>
        <taxon>Oomycota</taxon>
        <taxon>Peronosporomycetes</taxon>
        <taxon>Peronosporales</taxon>
        <taxon>Peronosporaceae</taxon>
        <taxon>Phytophthora</taxon>
    </lineage>
</organism>
<feature type="compositionally biased region" description="Low complexity" evidence="1">
    <location>
        <begin position="124"/>
        <end position="140"/>
    </location>
</feature>
<evidence type="ECO:0000313" key="3">
    <source>
        <dbReference type="Proteomes" id="UP000694044"/>
    </source>
</evidence>